<dbReference type="Gene3D" id="3.40.50.1820">
    <property type="entry name" value="alpha/beta hydrolase"/>
    <property type="match status" value="1"/>
</dbReference>
<evidence type="ECO:0000313" key="4">
    <source>
        <dbReference type="Proteomes" id="UP001163105"/>
    </source>
</evidence>
<dbReference type="Gene3D" id="3.30.300.30">
    <property type="match status" value="1"/>
</dbReference>
<comment type="caution">
    <text evidence="3">The sequence shown here is derived from an EMBL/GenBank/DDBJ whole genome shotgun (WGS) entry which is preliminary data.</text>
</comment>
<feature type="compositionally biased region" description="Acidic residues" evidence="1">
    <location>
        <begin position="1007"/>
        <end position="1030"/>
    </location>
</feature>
<dbReference type="PROSITE" id="PS50075">
    <property type="entry name" value="CARRIER"/>
    <property type="match status" value="1"/>
</dbReference>
<dbReference type="InterPro" id="IPR029058">
    <property type="entry name" value="AB_hydrolase_fold"/>
</dbReference>
<dbReference type="SUPFAM" id="SSF56801">
    <property type="entry name" value="Acetyl-CoA synthetase-like"/>
    <property type="match status" value="1"/>
</dbReference>
<dbReference type="InterPro" id="IPR027417">
    <property type="entry name" value="P-loop_NTPase"/>
</dbReference>
<dbReference type="Pfam" id="PF00975">
    <property type="entry name" value="Thioesterase"/>
    <property type="match status" value="1"/>
</dbReference>
<dbReference type="Pfam" id="PF00501">
    <property type="entry name" value="AMP-binding"/>
    <property type="match status" value="1"/>
</dbReference>
<accession>A0AB34FE98</accession>
<proteinExistence type="predicted"/>
<evidence type="ECO:0000313" key="3">
    <source>
        <dbReference type="EMBL" id="KAJ6437575.1"/>
    </source>
</evidence>
<evidence type="ECO:0000256" key="1">
    <source>
        <dbReference type="SAM" id="MobiDB-lite"/>
    </source>
</evidence>
<dbReference type="Gene3D" id="3.40.50.980">
    <property type="match status" value="2"/>
</dbReference>
<dbReference type="InterPro" id="IPR036736">
    <property type="entry name" value="ACP-like_sf"/>
</dbReference>
<dbReference type="SUPFAM" id="SSF47336">
    <property type="entry name" value="ACP-like"/>
    <property type="match status" value="1"/>
</dbReference>
<gene>
    <name evidence="3" type="ORF">O9K51_09781</name>
</gene>
<dbReference type="InterPro" id="IPR009081">
    <property type="entry name" value="PP-bd_ACP"/>
</dbReference>
<name>A0AB34FE98_9HYPO</name>
<dbReference type="Proteomes" id="UP001163105">
    <property type="component" value="Unassembled WGS sequence"/>
</dbReference>
<dbReference type="SUPFAM" id="SSF52540">
    <property type="entry name" value="P-loop containing nucleoside triphosphate hydrolases"/>
    <property type="match status" value="1"/>
</dbReference>
<dbReference type="InterPro" id="IPR045851">
    <property type="entry name" value="AMP-bd_C_sf"/>
</dbReference>
<dbReference type="Pfam" id="PF17784">
    <property type="entry name" value="Sulfotransfer_4"/>
    <property type="match status" value="1"/>
</dbReference>
<feature type="compositionally biased region" description="Acidic residues" evidence="1">
    <location>
        <begin position="982"/>
        <end position="999"/>
    </location>
</feature>
<dbReference type="SUPFAM" id="SSF53474">
    <property type="entry name" value="alpha/beta-Hydrolases"/>
    <property type="match status" value="1"/>
</dbReference>
<dbReference type="PANTHER" id="PTHR24096:SF267">
    <property type="entry name" value="MALONATE--COA LIGASE ACSF3, MITOCHONDRIAL"/>
    <property type="match status" value="1"/>
</dbReference>
<dbReference type="InterPro" id="IPR001031">
    <property type="entry name" value="Thioesterase"/>
</dbReference>
<feature type="domain" description="Carrier" evidence="2">
    <location>
        <begin position="702"/>
        <end position="778"/>
    </location>
</feature>
<protein>
    <submittedName>
        <fullName evidence="3">Endosomal peripheral membrane protein</fullName>
    </submittedName>
</protein>
<dbReference type="Gene3D" id="3.40.50.300">
    <property type="entry name" value="P-loop containing nucleotide triphosphate hydrolases"/>
    <property type="match status" value="1"/>
</dbReference>
<dbReference type="InterPro" id="IPR040632">
    <property type="entry name" value="Sulfotransfer_4"/>
</dbReference>
<dbReference type="Gene3D" id="2.30.38.10">
    <property type="entry name" value="Luciferase, Domain 3"/>
    <property type="match status" value="1"/>
</dbReference>
<dbReference type="InterPro" id="IPR000873">
    <property type="entry name" value="AMP-dep_synth/lig_dom"/>
</dbReference>
<feature type="compositionally biased region" description="Basic and acidic residues" evidence="1">
    <location>
        <begin position="965"/>
        <end position="981"/>
    </location>
</feature>
<dbReference type="EMBL" id="JAQHRD010000011">
    <property type="protein sequence ID" value="KAJ6437575.1"/>
    <property type="molecule type" value="Genomic_DNA"/>
</dbReference>
<sequence length="1506" mass="167520">MSKDQGDGNTGRAVPMRVIVCGLHRTGTLSMRAALRHLGFHDCYHMKSVSENIEAHPQQWIRAFEAKYAGKGDFTKADWDMLLGFSQACCDMPTAVFSCELAEIYPEAKIIILNRNPEKWYESVLGSVAETMNPTSLRHKLARIYICIFDRQMRSWFAFLRVMTSLSMPFNHSREKDKAITWFNERYAEFREKIPAHRRIELSVKDGWVPLCQVPAISTPLTKDIEQRRKHLLHLKRLLRCPIVITKRTLTPEFLDLPGLHIYAIEDLAVGRVPCRLQSTIGNRTNKASADTAVLMLTSGSTGNAKAVALNHAQIIHAITNKSIFHKMSSSDVFLNWIGMDHVANLTEIHLQAMALGSNQVHVHAEDVVADPLVFLRLIERHAVAYTFAPNSFLANLRKVLHQVLQNAVPAVQSLPDLSSIRCLISGGEANLTGLCASITQLFHQLGAPPNFIRPGFGMTETCAGSIYNTDCPAGDLAHGREFTSVGHVIPGMEVRVTLANGGGVCKAHDVGQLEVRGTNTFAEYFNDPEATVKAFTPDGWFVTGDLAFLDEAGHVHVVGRGTESININGVKHYPHTIEQALENANIAGLTPTYTAVFPYRISGAASETLCVVYVPSYDADDIAARVRSFHAIRGIVANICVALPHQIIPLDRELLLKSTLGKLSRGKMRKKFEAGEYDAIIQHESDILAQSRRQPVIMATTHTEAVVHRVVTTFFATSHEDIGIYTNLFDLGCSSFEIVQLKYKLQEEPGLSNNISISMIISHPTVHMLAAALQSPGTPSYMPYEPVVALRSSGAKVPLWLIHPGVGEVLVFLQLAKHITDRPVYALRARGFNGEAFFSSLDEMVDRYQAAIQTVQPTGPYAILGYSYGGTVAFEIAKRLQCDGYETPFLGVIDQPPHIKERMRYGGWTKALLTLTIALEPQKRREIHNIPLRADEITMMHHVLSLSLLQDEGEADGAVNDDQGSDRPWCEQNASERGESTEADGAGDDDDSNDEGEGSEISNEFSDAETSVDEASDDDETSDDDDVFCAEDYGSHGERHSSHRRSISLPHGTRLELAEALFQLSMMFWTHQCQTGVLDSSALVHFTAVMGIHRTSLAYRSAYNYTPSLAALIYETLVYVWPARNTYPSQPERLQAIRNKYMLRGCHTPIGEILELKAFGKSIIKREGYRSNLTWSLDGQSFTIGNDKVVHLSDFCTAHRDAIWRVQEQVDEMMLGWKPTQDLSTIADDLTNKVPGWCFLDSPENGLVGKYKAMTRRAWLSSFRGAALAKAGQWLSCSCLTYLEAGIELATKIFVALHLTAGLPGRGTEITSIRLRNTKLATRNVFVREGQMLIVISYSKSRTSNNHAFYTVRYLPKDLACSVLAYLTYIRPFIDFLANRLELPQFWSNQFLFPDPGAKHSRKHLTSTQATAALRLFTSQLRTPWTLSLYRQAAIAIAKRYISELIKKKNFYYPTGASAPVNMIAAGAVYYLAGLEFPVSPIRGPPSGHITRARSNDDQDVIHIY</sequence>
<dbReference type="GO" id="GO:0031957">
    <property type="term" value="F:very long-chain fatty acid-CoA ligase activity"/>
    <property type="evidence" value="ECO:0007669"/>
    <property type="project" value="TreeGrafter"/>
</dbReference>
<keyword evidence="4" id="KW-1185">Reference proteome</keyword>
<dbReference type="PANTHER" id="PTHR24096">
    <property type="entry name" value="LONG-CHAIN-FATTY-ACID--COA LIGASE"/>
    <property type="match status" value="1"/>
</dbReference>
<dbReference type="GO" id="GO:0006633">
    <property type="term" value="P:fatty acid biosynthetic process"/>
    <property type="evidence" value="ECO:0007669"/>
    <property type="project" value="TreeGrafter"/>
</dbReference>
<feature type="region of interest" description="Disordered" evidence="1">
    <location>
        <begin position="955"/>
        <end position="1047"/>
    </location>
</feature>
<dbReference type="InterPro" id="IPR020845">
    <property type="entry name" value="AMP-binding_CS"/>
</dbReference>
<evidence type="ECO:0000259" key="2">
    <source>
        <dbReference type="PROSITE" id="PS50075"/>
    </source>
</evidence>
<dbReference type="PROSITE" id="PS00455">
    <property type="entry name" value="AMP_BINDING"/>
    <property type="match status" value="1"/>
</dbReference>
<reference evidence="3" key="1">
    <citation type="submission" date="2023-01" db="EMBL/GenBank/DDBJ databases">
        <title>The growth and conidiation of Purpureocillium lavendulum are regulated by nitrogen source and histone H3K14 acetylation.</title>
        <authorList>
            <person name="Tang P."/>
            <person name="Han J."/>
            <person name="Zhang C."/>
            <person name="Tang P."/>
            <person name="Qi F."/>
            <person name="Zhang K."/>
            <person name="Liang L."/>
        </authorList>
    </citation>
    <scope>NUCLEOTIDE SEQUENCE</scope>
    <source>
        <strain evidence="3">YMF1.00683</strain>
    </source>
</reference>
<organism evidence="3 4">
    <name type="scientific">Purpureocillium lavendulum</name>
    <dbReference type="NCBI Taxonomy" id="1247861"/>
    <lineage>
        <taxon>Eukaryota</taxon>
        <taxon>Fungi</taxon>
        <taxon>Dikarya</taxon>
        <taxon>Ascomycota</taxon>
        <taxon>Pezizomycotina</taxon>
        <taxon>Sordariomycetes</taxon>
        <taxon>Hypocreomycetidae</taxon>
        <taxon>Hypocreales</taxon>
        <taxon>Ophiocordycipitaceae</taxon>
        <taxon>Purpureocillium</taxon>
    </lineage>
</organism>